<dbReference type="InterPro" id="IPR021257">
    <property type="entry name" value="DUF2809"/>
</dbReference>
<comment type="caution">
    <text evidence="2">The sequence shown here is derived from an EMBL/GenBank/DDBJ whole genome shotgun (WGS) entry which is preliminary data.</text>
</comment>
<evidence type="ECO:0008006" key="4">
    <source>
        <dbReference type="Google" id="ProtNLM"/>
    </source>
</evidence>
<evidence type="ECO:0000313" key="3">
    <source>
        <dbReference type="Proteomes" id="UP000469949"/>
    </source>
</evidence>
<dbReference type="Proteomes" id="UP000469949">
    <property type="component" value="Unassembled WGS sequence"/>
</dbReference>
<accession>A0A833J5D7</accession>
<reference evidence="2 3" key="1">
    <citation type="submission" date="2019-10" db="EMBL/GenBank/DDBJ databases">
        <title>Draft Genome Sequence of the Caffeine Degrading Methylotroph Methylorubrum populi PINKEL.</title>
        <authorList>
            <person name="Dawson S.C."/>
            <person name="Zhang X."/>
            <person name="Wright M.E."/>
            <person name="Sharma G."/>
            <person name="Langner J.T."/>
            <person name="Ditty J.L."/>
            <person name="Subuyuj G.A."/>
        </authorList>
    </citation>
    <scope>NUCLEOTIDE SEQUENCE [LARGE SCALE GENOMIC DNA]</scope>
    <source>
        <strain evidence="2 3">Pinkel</strain>
    </source>
</reference>
<keyword evidence="1" id="KW-0812">Transmembrane</keyword>
<evidence type="ECO:0000313" key="2">
    <source>
        <dbReference type="EMBL" id="KAB7784953.1"/>
    </source>
</evidence>
<keyword evidence="1" id="KW-0472">Membrane</keyword>
<dbReference type="RefSeq" id="WP_152277429.1">
    <property type="nucleotide sequence ID" value="NZ_WEKV01000010.1"/>
</dbReference>
<evidence type="ECO:0000256" key="1">
    <source>
        <dbReference type="SAM" id="Phobius"/>
    </source>
</evidence>
<feature type="transmembrane region" description="Helical" evidence="1">
    <location>
        <begin position="36"/>
        <end position="56"/>
    </location>
</feature>
<dbReference type="AlphaFoldDB" id="A0A833J5D7"/>
<name>A0A833J5D7_9HYPH</name>
<proteinExistence type="predicted"/>
<feature type="transmembrane region" description="Helical" evidence="1">
    <location>
        <begin position="9"/>
        <end position="30"/>
    </location>
</feature>
<feature type="transmembrane region" description="Helical" evidence="1">
    <location>
        <begin position="65"/>
        <end position="83"/>
    </location>
</feature>
<dbReference type="EMBL" id="WEKV01000010">
    <property type="protein sequence ID" value="KAB7784953.1"/>
    <property type="molecule type" value="Genomic_DNA"/>
</dbReference>
<organism evidence="2 3">
    <name type="scientific">Methylorubrum populi</name>
    <dbReference type="NCBI Taxonomy" id="223967"/>
    <lineage>
        <taxon>Bacteria</taxon>
        <taxon>Pseudomonadati</taxon>
        <taxon>Pseudomonadota</taxon>
        <taxon>Alphaproteobacteria</taxon>
        <taxon>Hyphomicrobiales</taxon>
        <taxon>Methylobacteriaceae</taxon>
        <taxon>Methylorubrum</taxon>
    </lineage>
</organism>
<keyword evidence="1" id="KW-1133">Transmembrane helix</keyword>
<gene>
    <name evidence="2" type="ORF">F8B43_2986</name>
</gene>
<protein>
    <recommendedName>
        <fullName evidence="4">DUF2809 domain-containing protein</fullName>
    </recommendedName>
</protein>
<dbReference type="Pfam" id="PF10990">
    <property type="entry name" value="DUF2809"/>
    <property type="match status" value="1"/>
</dbReference>
<feature type="transmembrane region" description="Helical" evidence="1">
    <location>
        <begin position="103"/>
        <end position="122"/>
    </location>
</feature>
<sequence length="164" mass="17317">MPSPQTRRLGLLAAILIVIAAGIGVRLLPLGLPREVVKYAGSVLWGAMVYGLVALVRPRAATGRLAAVALALAVLVELFRLVHTPELDAFRRTLAGQLLLGRIFSVWNVVAYAVGIGLAAALDRSTRRLGGRRSAAHALAMPGAAEIDFEPPRATIVTRPADLS</sequence>